<dbReference type="Proteomes" id="UP001060085">
    <property type="component" value="Linkage Group LG04"/>
</dbReference>
<proteinExistence type="predicted"/>
<evidence type="ECO:0000313" key="1">
    <source>
        <dbReference type="EMBL" id="KAI5668228.1"/>
    </source>
</evidence>
<keyword evidence="2" id="KW-1185">Reference proteome</keyword>
<gene>
    <name evidence="1" type="ORF">M9H77_18081</name>
</gene>
<name>A0ACC0B6R8_CATRO</name>
<reference evidence="2" key="1">
    <citation type="journal article" date="2023" name="Nat. Plants">
        <title>Single-cell RNA sequencing provides a high-resolution roadmap for understanding the multicellular compartmentation of specialized metabolism.</title>
        <authorList>
            <person name="Sun S."/>
            <person name="Shen X."/>
            <person name="Li Y."/>
            <person name="Li Y."/>
            <person name="Wang S."/>
            <person name="Li R."/>
            <person name="Zhang H."/>
            <person name="Shen G."/>
            <person name="Guo B."/>
            <person name="Wei J."/>
            <person name="Xu J."/>
            <person name="St-Pierre B."/>
            <person name="Chen S."/>
            <person name="Sun C."/>
        </authorList>
    </citation>
    <scope>NUCLEOTIDE SEQUENCE [LARGE SCALE GENOMIC DNA]</scope>
</reference>
<comment type="caution">
    <text evidence="1">The sequence shown here is derived from an EMBL/GenBank/DDBJ whole genome shotgun (WGS) entry which is preliminary data.</text>
</comment>
<organism evidence="1 2">
    <name type="scientific">Catharanthus roseus</name>
    <name type="common">Madagascar periwinkle</name>
    <name type="synonym">Vinca rosea</name>
    <dbReference type="NCBI Taxonomy" id="4058"/>
    <lineage>
        <taxon>Eukaryota</taxon>
        <taxon>Viridiplantae</taxon>
        <taxon>Streptophyta</taxon>
        <taxon>Embryophyta</taxon>
        <taxon>Tracheophyta</taxon>
        <taxon>Spermatophyta</taxon>
        <taxon>Magnoliopsida</taxon>
        <taxon>eudicotyledons</taxon>
        <taxon>Gunneridae</taxon>
        <taxon>Pentapetalae</taxon>
        <taxon>asterids</taxon>
        <taxon>lamiids</taxon>
        <taxon>Gentianales</taxon>
        <taxon>Apocynaceae</taxon>
        <taxon>Rauvolfioideae</taxon>
        <taxon>Vinceae</taxon>
        <taxon>Catharanthinae</taxon>
        <taxon>Catharanthus</taxon>
    </lineage>
</organism>
<dbReference type="EMBL" id="CM044704">
    <property type="protein sequence ID" value="KAI5668228.1"/>
    <property type="molecule type" value="Genomic_DNA"/>
</dbReference>
<protein>
    <submittedName>
        <fullName evidence="1">Uncharacterized protein</fullName>
    </submittedName>
</protein>
<accession>A0ACC0B6R8</accession>
<sequence length="424" mass="48016">MGNARYPAGLGFKFKPNDIELLIYLRQKANGEPLPCEGLIPEIDLYGVDDPGKLFKGIKENALVYVFTKLKKVSKNGKRVDRTVLGNRTWKGVDGVKAIYDSKGCVIGEKKSFVLINKMKMRIGYNMKEFSLAKDSSRFCDYVLCQIKKKEYKPRSLKYGGNCPEEDLCYDSVSIPEIGLPHSEGYECNDDGSKIVVGLGQSQQSWSSLVPPPPMLFGGFYSAQEFGYRGVDSSMNLNGIEEFHQNKGTEFSLSVSDTMINSVAFNLSRESFSESQQQQQQQQQQQDTSNLMQMILCGGFDSNEDLMGWGFFEPWVQELSQDQEEQSKEFSVSQHMITQCQQQFSDSKEGMSYKPLMSSKFFEPSTETYLHNGEDNSWWMKDHKMVADFGENFVGEERDEFGVLEMIKGLSSEPPVLSNEDVVF</sequence>
<evidence type="ECO:0000313" key="2">
    <source>
        <dbReference type="Proteomes" id="UP001060085"/>
    </source>
</evidence>